<feature type="transmembrane region" description="Helical" evidence="2">
    <location>
        <begin position="134"/>
        <end position="158"/>
    </location>
</feature>
<reference evidence="4 5" key="1">
    <citation type="submission" date="2016-06" db="EMBL/GenBank/DDBJ databases">
        <title>Evolution of pathogenesis and genome organization in the Tremellales.</title>
        <authorList>
            <person name="Cuomo C."/>
            <person name="Litvintseva A."/>
            <person name="Heitman J."/>
            <person name="Chen Y."/>
            <person name="Sun S."/>
            <person name="Springer D."/>
            <person name="Dromer F."/>
            <person name="Young S."/>
            <person name="Zeng Q."/>
            <person name="Chapman S."/>
            <person name="Gujja S."/>
            <person name="Saif S."/>
            <person name="Birren B."/>
        </authorList>
    </citation>
    <scope>NUCLEOTIDE SEQUENCE [LARGE SCALE GENOMIC DNA]</scope>
    <source>
        <strain evidence="4 5">CBS 6039</strain>
    </source>
</reference>
<dbReference type="AlphaFoldDB" id="A0A1E3HMY4"/>
<comment type="caution">
    <text evidence="4">The sequence shown here is derived from an EMBL/GenBank/DDBJ whole genome shotgun (WGS) entry which is preliminary data.</text>
</comment>
<evidence type="ECO:0000256" key="2">
    <source>
        <dbReference type="SAM" id="Phobius"/>
    </source>
</evidence>
<dbReference type="EMBL" id="AWGJ01000007">
    <property type="protein sequence ID" value="ODN77698.1"/>
    <property type="molecule type" value="Genomic_DNA"/>
</dbReference>
<protein>
    <recommendedName>
        <fullName evidence="3">DUF6534 domain-containing protein</fullName>
    </recommendedName>
</protein>
<dbReference type="OrthoDB" id="2583436at2759"/>
<evidence type="ECO:0000256" key="1">
    <source>
        <dbReference type="SAM" id="MobiDB-lite"/>
    </source>
</evidence>
<feature type="compositionally biased region" description="Low complexity" evidence="1">
    <location>
        <begin position="334"/>
        <end position="344"/>
    </location>
</feature>
<feature type="transmembrane region" description="Helical" evidence="2">
    <location>
        <begin position="170"/>
        <end position="192"/>
    </location>
</feature>
<feature type="region of interest" description="Disordered" evidence="1">
    <location>
        <begin position="327"/>
        <end position="393"/>
    </location>
</feature>
<feature type="transmembrane region" description="Helical" evidence="2">
    <location>
        <begin position="59"/>
        <end position="89"/>
    </location>
</feature>
<dbReference type="Pfam" id="PF20152">
    <property type="entry name" value="DUF6534"/>
    <property type="match status" value="1"/>
</dbReference>
<evidence type="ECO:0000313" key="4">
    <source>
        <dbReference type="EMBL" id="ODN77698.1"/>
    </source>
</evidence>
<dbReference type="InterPro" id="IPR045339">
    <property type="entry name" value="DUF6534"/>
</dbReference>
<feature type="domain" description="DUF6534" evidence="3">
    <location>
        <begin position="181"/>
        <end position="267"/>
    </location>
</feature>
<name>A0A1E3HMY4_9TREE</name>
<evidence type="ECO:0000313" key="5">
    <source>
        <dbReference type="Proteomes" id="UP000094065"/>
    </source>
</evidence>
<dbReference type="Proteomes" id="UP000094065">
    <property type="component" value="Unassembled WGS sequence"/>
</dbReference>
<keyword evidence="5" id="KW-1185">Reference proteome</keyword>
<sequence length="393" mass="44054">MAELTPEQIELAAEAFITGAHDINLGLFVVASGTDAFLLGILILQVIDYWKYSYGDKWLIKTIVIVATTSTFVCSIYIAFCIFKLYVFGYGRYTQFMETTILPWSCLLDVIPSTATQLFFGLRAYRMSKNNKMVAAAITLFVLISAIGGLGTIPSYILASDASNSSGVRLKVMILMWLCGAIAADGLIMVVIMRNLLQSRSGWKSTDRTVNKLMTLLIETQIPPTICMLVFLITYLGFVDRMFLDVWAQWTQSKFYVCGLMASLNSRYFLRRAIDEGFDTPAVKKPTEVHVITETHVARSEGYVSPISPSIKSPNPFLRSPITEKSQQSLQAASYTNTTSSTYTSRRRQPLDLEADRESEQEDRDEVHKMDYLDNPSRTGLTEFENSKSVHAV</sequence>
<keyword evidence="2" id="KW-0812">Transmembrane</keyword>
<feature type="compositionally biased region" description="Basic and acidic residues" evidence="1">
    <location>
        <begin position="349"/>
        <end position="358"/>
    </location>
</feature>
<dbReference type="STRING" id="1295533.A0A1E3HMY4"/>
<organism evidence="4 5">
    <name type="scientific">Cryptococcus amylolentus CBS 6039</name>
    <dbReference type="NCBI Taxonomy" id="1295533"/>
    <lineage>
        <taxon>Eukaryota</taxon>
        <taxon>Fungi</taxon>
        <taxon>Dikarya</taxon>
        <taxon>Basidiomycota</taxon>
        <taxon>Agaricomycotina</taxon>
        <taxon>Tremellomycetes</taxon>
        <taxon>Tremellales</taxon>
        <taxon>Cryptococcaceae</taxon>
        <taxon>Cryptococcus</taxon>
    </lineage>
</organism>
<dbReference type="GeneID" id="30156152"/>
<dbReference type="PANTHER" id="PTHR40465">
    <property type="entry name" value="CHROMOSOME 1, WHOLE GENOME SHOTGUN SEQUENCE"/>
    <property type="match status" value="1"/>
</dbReference>
<feature type="transmembrane region" description="Helical" evidence="2">
    <location>
        <begin position="25"/>
        <end position="47"/>
    </location>
</feature>
<keyword evidence="2" id="KW-1133">Transmembrane helix</keyword>
<dbReference type="RefSeq" id="XP_018992934.1">
    <property type="nucleotide sequence ID" value="XM_019138991.1"/>
</dbReference>
<proteinExistence type="predicted"/>
<feature type="transmembrane region" description="Helical" evidence="2">
    <location>
        <begin position="213"/>
        <end position="238"/>
    </location>
</feature>
<accession>A0A1E3HMY4</accession>
<dbReference type="PANTHER" id="PTHR40465:SF1">
    <property type="entry name" value="DUF6534 DOMAIN-CONTAINING PROTEIN"/>
    <property type="match status" value="1"/>
</dbReference>
<evidence type="ECO:0000259" key="3">
    <source>
        <dbReference type="Pfam" id="PF20152"/>
    </source>
</evidence>
<keyword evidence="2" id="KW-0472">Membrane</keyword>
<gene>
    <name evidence="4" type="ORF">L202_04843</name>
</gene>